<dbReference type="EMBL" id="RIBY02002578">
    <property type="protein sequence ID" value="KAH9809187.1"/>
    <property type="molecule type" value="Genomic_DNA"/>
</dbReference>
<proteinExistence type="predicted"/>
<reference evidence="1 2" key="2">
    <citation type="journal article" date="2021" name="Curr. Genet.">
        <title>Genetic response to nitrogen starvation in the aggressive Eucalyptus foliar pathogen Teratosphaeria destructans.</title>
        <authorList>
            <person name="Havenga M."/>
            <person name="Wingfield B.D."/>
            <person name="Wingfield M.J."/>
            <person name="Dreyer L.L."/>
            <person name="Roets F."/>
            <person name="Aylward J."/>
        </authorList>
    </citation>
    <scope>NUCLEOTIDE SEQUENCE [LARGE SCALE GENOMIC DNA]</scope>
    <source>
        <strain evidence="1">CMW44962</strain>
    </source>
</reference>
<protein>
    <submittedName>
        <fullName evidence="1">Uncharacterized protein</fullName>
    </submittedName>
</protein>
<comment type="caution">
    <text evidence="1">The sequence shown here is derived from an EMBL/GenBank/DDBJ whole genome shotgun (WGS) entry which is preliminary data.</text>
</comment>
<keyword evidence="2" id="KW-1185">Reference proteome</keyword>
<accession>A0A9W7VXN1</accession>
<dbReference type="Proteomes" id="UP001138500">
    <property type="component" value="Unassembled WGS sequence"/>
</dbReference>
<evidence type="ECO:0000313" key="1">
    <source>
        <dbReference type="EMBL" id="KAH9809187.1"/>
    </source>
</evidence>
<organism evidence="1 2">
    <name type="scientific">Teratosphaeria destructans</name>
    <dbReference type="NCBI Taxonomy" id="418781"/>
    <lineage>
        <taxon>Eukaryota</taxon>
        <taxon>Fungi</taxon>
        <taxon>Dikarya</taxon>
        <taxon>Ascomycota</taxon>
        <taxon>Pezizomycotina</taxon>
        <taxon>Dothideomycetes</taxon>
        <taxon>Dothideomycetidae</taxon>
        <taxon>Mycosphaerellales</taxon>
        <taxon>Teratosphaeriaceae</taxon>
        <taxon>Teratosphaeria</taxon>
    </lineage>
</organism>
<reference evidence="1 2" key="1">
    <citation type="journal article" date="2018" name="IMA Fungus">
        <title>IMA Genome-F 10: Nine draft genome sequences of Claviceps purpurea s.lat., including C. arundinis, C. humidiphila, and C. cf. spartinae, pseudomolecules for the pitch canker pathogen Fusarium circinatum, draft genome of Davidsoniella eucalypti, Grosmannia galeiformis, Quambalaria eucalypti, and Teratosphaeria destructans.</title>
        <authorList>
            <person name="Wingfield B.D."/>
            <person name="Liu M."/>
            <person name="Nguyen H.D."/>
            <person name="Lane F.A."/>
            <person name="Morgan S.W."/>
            <person name="De Vos L."/>
            <person name="Wilken P.M."/>
            <person name="Duong T.A."/>
            <person name="Aylward J."/>
            <person name="Coetzee M.P."/>
            <person name="Dadej K."/>
            <person name="De Beer Z.W."/>
            <person name="Findlay W."/>
            <person name="Havenga M."/>
            <person name="Kolarik M."/>
            <person name="Menzies J.G."/>
            <person name="Naidoo K."/>
            <person name="Pochopski O."/>
            <person name="Shoukouhi P."/>
            <person name="Santana Q.C."/>
            <person name="Seifert K.A."/>
            <person name="Soal N."/>
            <person name="Steenkamp E.T."/>
            <person name="Tatham C.T."/>
            <person name="van der Nest M.A."/>
            <person name="Wingfield M.J."/>
        </authorList>
    </citation>
    <scope>NUCLEOTIDE SEQUENCE [LARGE SCALE GENOMIC DNA]</scope>
    <source>
        <strain evidence="1">CMW44962</strain>
    </source>
</reference>
<sequence length="147" mass="14747">MGSLVLEHETLVAVDAAEDGGLLDTPGADVLPLLLGVLLLGVAGLPSAVPAVGELLEEGGFEGGGLGGGSARSSKCYAQVVARTVKVGFSTNDGLTLSTTEAAEPDASAAADEASSAMSARARAARAKGTNVWTRMVAVVRQIKKQQ</sequence>
<name>A0A9W7VXN1_9PEZI</name>
<dbReference type="AlphaFoldDB" id="A0A9W7VXN1"/>
<gene>
    <name evidence="1" type="ORF">Tdes44962_MAKER06215</name>
</gene>
<evidence type="ECO:0000313" key="2">
    <source>
        <dbReference type="Proteomes" id="UP001138500"/>
    </source>
</evidence>